<evidence type="ECO:0000313" key="2">
    <source>
        <dbReference type="Proteomes" id="UP001056120"/>
    </source>
</evidence>
<name>A0ACB9ITX5_9ASTR</name>
<reference evidence="1 2" key="2">
    <citation type="journal article" date="2022" name="Mol. Ecol. Resour.">
        <title>The genomes of chicory, endive, great burdock and yacon provide insights into Asteraceae paleo-polyploidization history and plant inulin production.</title>
        <authorList>
            <person name="Fan W."/>
            <person name="Wang S."/>
            <person name="Wang H."/>
            <person name="Wang A."/>
            <person name="Jiang F."/>
            <person name="Liu H."/>
            <person name="Zhao H."/>
            <person name="Xu D."/>
            <person name="Zhang Y."/>
        </authorList>
    </citation>
    <scope>NUCLEOTIDE SEQUENCE [LARGE SCALE GENOMIC DNA]</scope>
    <source>
        <strain evidence="2">cv. Yunnan</strain>
        <tissue evidence="1">Leaves</tissue>
    </source>
</reference>
<proteinExistence type="predicted"/>
<sequence>MIYNPLSKETGLEDPNKKRIKRIREDINGSSIKPTKNNCKHPVYRGVRRRAWGKWVSEIREPKKKSRIWLGTFSDPEMAARAHDVAALSIKGKSAILNFPELSNLLPRPVSCSPPDIQAAASKAAAMVHLTTATLSASSTCSAGLMSTAKTPSEVVREIMEPKCLEESFVSDDFVVLDSGWDNYSSTPWLGDGDGGFVGGEPMSQTPATSGSVILSGSFFFDKSLWQY</sequence>
<reference evidence="2" key="1">
    <citation type="journal article" date="2022" name="Mol. Ecol. Resour.">
        <title>The genomes of chicory, endive, great burdock and yacon provide insights into Asteraceae palaeo-polyploidization history and plant inulin production.</title>
        <authorList>
            <person name="Fan W."/>
            <person name="Wang S."/>
            <person name="Wang H."/>
            <person name="Wang A."/>
            <person name="Jiang F."/>
            <person name="Liu H."/>
            <person name="Zhao H."/>
            <person name="Xu D."/>
            <person name="Zhang Y."/>
        </authorList>
    </citation>
    <scope>NUCLEOTIDE SEQUENCE [LARGE SCALE GENOMIC DNA]</scope>
    <source>
        <strain evidence="2">cv. Yunnan</strain>
    </source>
</reference>
<keyword evidence="2" id="KW-1185">Reference proteome</keyword>
<comment type="caution">
    <text evidence="1">The sequence shown here is derived from an EMBL/GenBank/DDBJ whole genome shotgun (WGS) entry which is preliminary data.</text>
</comment>
<organism evidence="1 2">
    <name type="scientific">Smallanthus sonchifolius</name>
    <dbReference type="NCBI Taxonomy" id="185202"/>
    <lineage>
        <taxon>Eukaryota</taxon>
        <taxon>Viridiplantae</taxon>
        <taxon>Streptophyta</taxon>
        <taxon>Embryophyta</taxon>
        <taxon>Tracheophyta</taxon>
        <taxon>Spermatophyta</taxon>
        <taxon>Magnoliopsida</taxon>
        <taxon>eudicotyledons</taxon>
        <taxon>Gunneridae</taxon>
        <taxon>Pentapetalae</taxon>
        <taxon>asterids</taxon>
        <taxon>campanulids</taxon>
        <taxon>Asterales</taxon>
        <taxon>Asteraceae</taxon>
        <taxon>Asteroideae</taxon>
        <taxon>Heliantheae alliance</taxon>
        <taxon>Millerieae</taxon>
        <taxon>Smallanthus</taxon>
    </lineage>
</organism>
<evidence type="ECO:0000313" key="1">
    <source>
        <dbReference type="EMBL" id="KAI3810830.1"/>
    </source>
</evidence>
<dbReference type="Proteomes" id="UP001056120">
    <property type="component" value="Linkage Group LG07"/>
</dbReference>
<gene>
    <name evidence="1" type="ORF">L1987_20452</name>
</gene>
<protein>
    <submittedName>
        <fullName evidence="1">Uncharacterized protein</fullName>
    </submittedName>
</protein>
<dbReference type="EMBL" id="CM042024">
    <property type="protein sequence ID" value="KAI3810830.1"/>
    <property type="molecule type" value="Genomic_DNA"/>
</dbReference>
<accession>A0ACB9ITX5</accession>